<dbReference type="EMBL" id="FRBR01000001">
    <property type="protein sequence ID" value="SHL17636.1"/>
    <property type="molecule type" value="Genomic_DNA"/>
</dbReference>
<evidence type="ECO:0000313" key="1">
    <source>
        <dbReference type="EMBL" id="SHL17636.1"/>
    </source>
</evidence>
<evidence type="ECO:0000313" key="2">
    <source>
        <dbReference type="Proteomes" id="UP000183974"/>
    </source>
</evidence>
<dbReference type="AlphaFoldDB" id="A0A1M6YHC0"/>
<dbReference type="RefSeq" id="WP_073033073.1">
    <property type="nucleotide sequence ID" value="NZ_BMLR01000001.1"/>
</dbReference>
<reference evidence="1 2" key="1">
    <citation type="submission" date="2016-11" db="EMBL/GenBank/DDBJ databases">
        <authorList>
            <person name="Jaros S."/>
            <person name="Januszkiewicz K."/>
            <person name="Wedrychowicz H."/>
        </authorList>
    </citation>
    <scope>NUCLEOTIDE SEQUENCE [LARGE SCALE GENOMIC DNA]</scope>
    <source>
        <strain evidence="1 2">DSM 29589</strain>
    </source>
</reference>
<dbReference type="STRING" id="337701.SAMN05444398_101863"/>
<dbReference type="Proteomes" id="UP000183974">
    <property type="component" value="Unassembled WGS sequence"/>
</dbReference>
<proteinExistence type="predicted"/>
<accession>A0A1M6YHC0</accession>
<gene>
    <name evidence="1" type="ORF">SAMN05444398_101863</name>
</gene>
<protein>
    <submittedName>
        <fullName evidence="1">Uncharacterized protein</fullName>
    </submittedName>
</protein>
<organism evidence="1 2">
    <name type="scientific">Roseovarius pacificus</name>
    <dbReference type="NCBI Taxonomy" id="337701"/>
    <lineage>
        <taxon>Bacteria</taxon>
        <taxon>Pseudomonadati</taxon>
        <taxon>Pseudomonadota</taxon>
        <taxon>Alphaproteobacteria</taxon>
        <taxon>Rhodobacterales</taxon>
        <taxon>Roseobacteraceae</taxon>
        <taxon>Roseovarius</taxon>
    </lineage>
</organism>
<keyword evidence="2" id="KW-1185">Reference proteome</keyword>
<name>A0A1M6YHC0_9RHOB</name>
<sequence>MSERVLPILDEKGNFIPAASVLLCGIMAFPDDLVSARSYHQTELFFIRHMEDVMGDVQIDDIEIPEAYEHLSKLVDRKLKAGLTAGAMCLDICVQATAGGKPSLNKARHFLSGLASLSRERNPKLATIEKNEENNGKYERQYRDVSHFWAAIIYQALTTQDEWTWNDFWLDMVEDREKFLEFLAISHSIYLDFASALSNEIRAPWVVPSDLDLPKAVVTYQINDFREEYLRNYKSLTARGY</sequence>